<keyword evidence="2" id="KW-1133">Transmembrane helix</keyword>
<feature type="region of interest" description="Disordered" evidence="1">
    <location>
        <begin position="988"/>
        <end position="1112"/>
    </location>
</feature>
<feature type="transmembrane region" description="Helical" evidence="2">
    <location>
        <begin position="962"/>
        <end position="985"/>
    </location>
</feature>
<evidence type="ECO:0000256" key="2">
    <source>
        <dbReference type="SAM" id="Phobius"/>
    </source>
</evidence>
<feature type="compositionally biased region" description="Basic residues" evidence="1">
    <location>
        <begin position="1094"/>
        <end position="1112"/>
    </location>
</feature>
<evidence type="ECO:0000256" key="1">
    <source>
        <dbReference type="SAM" id="MobiDB-lite"/>
    </source>
</evidence>
<evidence type="ECO:0000313" key="3">
    <source>
        <dbReference type="EMBL" id="AIE96204.1"/>
    </source>
</evidence>
<proteinExistence type="predicted"/>
<protein>
    <submittedName>
        <fullName evidence="3">Uncharacterized protein</fullName>
    </submittedName>
</protein>
<reference evidence="3" key="1">
    <citation type="journal article" date="2014" name="Genome Biol. Evol.">
        <title>Pangenome evidence for extensive interdomain horizontal transfer affecting lineage core and shell genes in uncultured planktonic thaumarchaeota and euryarchaeota.</title>
        <authorList>
            <person name="Deschamps P."/>
            <person name="Zivanovic Y."/>
            <person name="Moreira D."/>
            <person name="Rodriguez-Valera F."/>
            <person name="Lopez-Garcia P."/>
        </authorList>
    </citation>
    <scope>NUCLEOTIDE SEQUENCE</scope>
</reference>
<dbReference type="EMBL" id="KF900472">
    <property type="protein sequence ID" value="AIE96204.1"/>
    <property type="molecule type" value="Genomic_DNA"/>
</dbReference>
<keyword evidence="2" id="KW-0472">Membrane</keyword>
<feature type="compositionally biased region" description="Basic and acidic residues" evidence="1">
    <location>
        <begin position="1047"/>
        <end position="1065"/>
    </location>
</feature>
<dbReference type="AlphaFoldDB" id="A0A075FYE2"/>
<feature type="compositionally biased region" description="Acidic residues" evidence="1">
    <location>
        <begin position="1066"/>
        <end position="1090"/>
    </location>
</feature>
<name>A0A075FYE2_9EURY</name>
<organism evidence="3">
    <name type="scientific">uncultured marine group II/III euryarchaeote AD1000_74_G12</name>
    <dbReference type="NCBI Taxonomy" id="1457807"/>
    <lineage>
        <taxon>Archaea</taxon>
        <taxon>Methanobacteriati</taxon>
        <taxon>Methanobacteriota</taxon>
        <taxon>environmental samples</taxon>
    </lineage>
</organism>
<sequence>MGNNSHYSNPPLGGFEAVRLKWATMSRRRRGEAMRKTNSRVPILLIALMLGSLMTWVPPVAAAGETSEDEELQAQSITAVFDSATESTTVFWSNIVTTDYPLMLQMQQSRYLVYRHNAPLNESVAANLQPWANVSMCPGQVGSCSGATFQETYPLPAGTNGTYYYAIVTYFENNNDGDGGNDYSYTIDEVTYSPAYVGNYIHGEANVSEGVIELTNVITAPFFVQANYIDFLGATDVSWVNLNTIVPDSLPEVGESAYSISVYRHLQAAERGTWASIGKEQIAQLPAGETSYRHDIPAETDVDAYYSVTYFYLGYEDVRFLGTNTLENSIHEDNVAPGAVQDVAASFVAEPAGGTGNTTITWTDIESESGETYHIWRSGLPINDTTSDGVELIGIAYDEDGVYRHEVERGMLGLAYYAVTASDGNGNHNTVVTENAALQLEDAVEEDTFTPWVAEPTNVFAEYLGGGLTTVTWTDQLGVEGEQYHVWRSSVRLTSLSNLELVADLVATVPDSVETVTIEIGDDLDEPTYYCVSSLARYSLSSQPYEDLRFMDNCWGPIDEDTRSPDLAFLQDAYMTDQGGDKITLLRWVNSMSEAGETYQIWMSETDPFNGNETLMSGDVILDEGWVPILDPIVALYNNVPDFTRAIHLDDNLDKQTWYAVTMTDQYGNTNTQFSMSMNARTVIEDTTPPELILEVIDIEDGSSSQGEAVDALRAGNYQLRIYSNEPLSEYPILDITTSDYAEDEFGTILSGEFFTERSSTVRAQPLQGSVENAYRYSFEITSQMETADIHIVISIRDVSQNQEVVDVMGWSIDAQLPTIEVYAPSQDSLYLYGESIHVYGAVSDDVGVTAVEVKFRYFENNLMRETEWSAMTDLTTHSTDENTVVFEWWEPAATFHDLGKNQRVFIRVTDSSGNEREWNTQFTVDNCVRTILDYESACVGQDIFEPEAEEEPVEESYYEGIYLMVYALGGINVILLILTMMSVLMSSGDGKKKEGEDDEEDDWMREFMGGGSDEESGSAADVRGDLDSAPVRDLSKAEALEEEEDPFAKSEGRDRKRREKKESVAEDDDFDDEDEDDDFDDEDDEWDDDGGPKKKAVKRKSTKRKSVKRKK</sequence>
<accession>A0A075FYE2</accession>
<keyword evidence="2" id="KW-0812">Transmembrane</keyword>